<dbReference type="EMBL" id="JAINUF010000024">
    <property type="protein sequence ID" value="KAJ8332844.1"/>
    <property type="molecule type" value="Genomic_DNA"/>
</dbReference>
<dbReference type="PROSITE" id="PS50835">
    <property type="entry name" value="IG_LIKE"/>
    <property type="match status" value="1"/>
</dbReference>
<protein>
    <recommendedName>
        <fullName evidence="4">Ig-like domain-containing protein</fullName>
    </recommendedName>
</protein>
<evidence type="ECO:0000256" key="1">
    <source>
        <dbReference type="SAM" id="MobiDB-lite"/>
    </source>
</evidence>
<evidence type="ECO:0000256" key="3">
    <source>
        <dbReference type="SAM" id="SignalP"/>
    </source>
</evidence>
<keyword evidence="2" id="KW-0812">Transmembrane</keyword>
<keyword evidence="2" id="KW-0472">Membrane</keyword>
<dbReference type="InterPro" id="IPR007110">
    <property type="entry name" value="Ig-like_dom"/>
</dbReference>
<feature type="domain" description="Ig-like" evidence="4">
    <location>
        <begin position="1"/>
        <end position="67"/>
    </location>
</feature>
<feature type="chain" id="PRO_5040264220" description="Ig-like domain-containing protein" evidence="3">
    <location>
        <begin position="24"/>
        <end position="182"/>
    </location>
</feature>
<dbReference type="SUPFAM" id="SSF48726">
    <property type="entry name" value="Immunoglobulin"/>
    <property type="match status" value="1"/>
</dbReference>
<keyword evidence="6" id="KW-1185">Reference proteome</keyword>
<dbReference type="Proteomes" id="UP001152622">
    <property type="component" value="Chromosome 24"/>
</dbReference>
<evidence type="ECO:0000313" key="5">
    <source>
        <dbReference type="EMBL" id="KAJ8332844.1"/>
    </source>
</evidence>
<evidence type="ECO:0000313" key="6">
    <source>
        <dbReference type="Proteomes" id="UP001152622"/>
    </source>
</evidence>
<feature type="signal peptide" evidence="3">
    <location>
        <begin position="1"/>
        <end position="23"/>
    </location>
</feature>
<gene>
    <name evidence="5" type="ORF">SKAU_G00417400</name>
</gene>
<dbReference type="OrthoDB" id="8887244at2759"/>
<dbReference type="AlphaFoldDB" id="A0A9Q1E5Y8"/>
<organism evidence="5 6">
    <name type="scientific">Synaphobranchus kaupii</name>
    <name type="common">Kaup's arrowtooth eel</name>
    <dbReference type="NCBI Taxonomy" id="118154"/>
    <lineage>
        <taxon>Eukaryota</taxon>
        <taxon>Metazoa</taxon>
        <taxon>Chordata</taxon>
        <taxon>Craniata</taxon>
        <taxon>Vertebrata</taxon>
        <taxon>Euteleostomi</taxon>
        <taxon>Actinopterygii</taxon>
        <taxon>Neopterygii</taxon>
        <taxon>Teleostei</taxon>
        <taxon>Anguilliformes</taxon>
        <taxon>Synaphobranchidae</taxon>
        <taxon>Synaphobranchus</taxon>
    </lineage>
</organism>
<feature type="compositionally biased region" description="Basic residues" evidence="1">
    <location>
        <begin position="155"/>
        <end position="164"/>
    </location>
</feature>
<keyword evidence="3" id="KW-0732">Signal</keyword>
<sequence>MGVRDTLHCWGLTLLILPELTWLKDKTRIPGPPTRLEFKFNSHQNSGTYSCALKNNITISSNEIIVAVQPKRAELLIALLVGIVLTGLAVALVAIIYFKSFLFRRKAEAQTEELGSTKGAQAAVNTSTTELPQPQRRGPAFSTQEEEVSYASVHFKQKKPKRSAQRQEQLADDSVIYSTLKN</sequence>
<name>A0A9Q1E5Y8_SYNKA</name>
<comment type="caution">
    <text evidence="5">The sequence shown here is derived from an EMBL/GenBank/DDBJ whole genome shotgun (WGS) entry which is preliminary data.</text>
</comment>
<feature type="transmembrane region" description="Helical" evidence="2">
    <location>
        <begin position="75"/>
        <end position="98"/>
    </location>
</feature>
<evidence type="ECO:0000256" key="2">
    <source>
        <dbReference type="SAM" id="Phobius"/>
    </source>
</evidence>
<proteinExistence type="predicted"/>
<keyword evidence="2" id="KW-1133">Transmembrane helix</keyword>
<feature type="region of interest" description="Disordered" evidence="1">
    <location>
        <begin position="114"/>
        <end position="182"/>
    </location>
</feature>
<feature type="compositionally biased region" description="Polar residues" evidence="1">
    <location>
        <begin position="123"/>
        <end position="132"/>
    </location>
</feature>
<accession>A0A9Q1E5Y8</accession>
<evidence type="ECO:0000259" key="4">
    <source>
        <dbReference type="PROSITE" id="PS50835"/>
    </source>
</evidence>
<reference evidence="5" key="1">
    <citation type="journal article" date="2023" name="Science">
        <title>Genome structures resolve the early diversification of teleost fishes.</title>
        <authorList>
            <person name="Parey E."/>
            <person name="Louis A."/>
            <person name="Montfort J."/>
            <person name="Bouchez O."/>
            <person name="Roques C."/>
            <person name="Iampietro C."/>
            <person name="Lluch J."/>
            <person name="Castinel A."/>
            <person name="Donnadieu C."/>
            <person name="Desvignes T."/>
            <person name="Floi Bucao C."/>
            <person name="Jouanno E."/>
            <person name="Wen M."/>
            <person name="Mejri S."/>
            <person name="Dirks R."/>
            <person name="Jansen H."/>
            <person name="Henkel C."/>
            <person name="Chen W.J."/>
            <person name="Zahm M."/>
            <person name="Cabau C."/>
            <person name="Klopp C."/>
            <person name="Thompson A.W."/>
            <person name="Robinson-Rechavi M."/>
            <person name="Braasch I."/>
            <person name="Lecointre G."/>
            <person name="Bobe J."/>
            <person name="Postlethwait J.H."/>
            <person name="Berthelot C."/>
            <person name="Roest Crollius H."/>
            <person name="Guiguen Y."/>
        </authorList>
    </citation>
    <scope>NUCLEOTIDE SEQUENCE</scope>
    <source>
        <strain evidence="5">WJC10195</strain>
    </source>
</reference>
<dbReference type="InterPro" id="IPR036179">
    <property type="entry name" value="Ig-like_dom_sf"/>
</dbReference>